<name>A0A0E2M895_PORGN</name>
<evidence type="ECO:0000256" key="2">
    <source>
        <dbReference type="ARBA" id="ARBA00008664"/>
    </source>
</evidence>
<evidence type="ECO:0000259" key="7">
    <source>
        <dbReference type="PROSITE" id="PS50035"/>
    </source>
</evidence>
<dbReference type="CDD" id="cd09173">
    <property type="entry name" value="PLDc_Nuc_like_unchar1_2"/>
    <property type="match status" value="1"/>
</dbReference>
<dbReference type="EMBL" id="AWUW01000007">
    <property type="protein sequence ID" value="ERJ68958.1"/>
    <property type="molecule type" value="Genomic_DNA"/>
</dbReference>
<dbReference type="CDD" id="cd09172">
    <property type="entry name" value="PLDc_Nuc_like_unchar1_1"/>
    <property type="match status" value="1"/>
</dbReference>
<dbReference type="Proteomes" id="UP000016630">
    <property type="component" value="Unassembled WGS sequence"/>
</dbReference>
<comment type="caution">
    <text evidence="8">The sequence shown here is derived from an EMBL/GenBank/DDBJ whole genome shotgun (WGS) entry which is preliminary data.</text>
</comment>
<evidence type="ECO:0000313" key="9">
    <source>
        <dbReference type="Proteomes" id="UP000016630"/>
    </source>
</evidence>
<evidence type="ECO:0000256" key="6">
    <source>
        <dbReference type="ARBA" id="ARBA00023098"/>
    </source>
</evidence>
<keyword evidence="4" id="KW-0378">Hydrolase</keyword>
<evidence type="ECO:0000256" key="5">
    <source>
        <dbReference type="ARBA" id="ARBA00022963"/>
    </source>
</evidence>
<evidence type="ECO:0000256" key="3">
    <source>
        <dbReference type="ARBA" id="ARBA00012027"/>
    </source>
</evidence>
<evidence type="ECO:0000256" key="1">
    <source>
        <dbReference type="ARBA" id="ARBA00000798"/>
    </source>
</evidence>
<dbReference type="HOGENOM" id="CLU_018010_0_0_10"/>
<dbReference type="Pfam" id="PF13091">
    <property type="entry name" value="PLDc_2"/>
    <property type="match status" value="2"/>
</dbReference>
<comment type="similarity">
    <text evidence="2">Belongs to the phospholipase D family.</text>
</comment>
<dbReference type="PROSITE" id="PS50035">
    <property type="entry name" value="PLD"/>
    <property type="match status" value="1"/>
</dbReference>
<protein>
    <recommendedName>
        <fullName evidence="3">phospholipase D</fullName>
        <ecNumber evidence="3">3.1.4.4</ecNumber>
    </recommendedName>
</protein>
<evidence type="ECO:0000313" key="8">
    <source>
        <dbReference type="EMBL" id="ERJ68958.1"/>
    </source>
</evidence>
<keyword evidence="6" id="KW-0443">Lipid metabolism</keyword>
<dbReference type="InterPro" id="IPR001736">
    <property type="entry name" value="PLipase_D/transphosphatidylase"/>
</dbReference>
<dbReference type="GO" id="GO:0006793">
    <property type="term" value="P:phosphorus metabolic process"/>
    <property type="evidence" value="ECO:0007669"/>
    <property type="project" value="UniProtKB-ARBA"/>
</dbReference>
<organism evidence="8 9">
    <name type="scientific">Porphyromonas gingivalis F0570</name>
    <dbReference type="NCBI Taxonomy" id="1227271"/>
    <lineage>
        <taxon>Bacteria</taxon>
        <taxon>Pseudomonadati</taxon>
        <taxon>Bacteroidota</taxon>
        <taxon>Bacteroidia</taxon>
        <taxon>Bacteroidales</taxon>
        <taxon>Porphyromonadaceae</taxon>
        <taxon>Porphyromonas</taxon>
    </lineage>
</organism>
<dbReference type="Gene3D" id="3.30.870.10">
    <property type="entry name" value="Endonuclease Chain A"/>
    <property type="match status" value="2"/>
</dbReference>
<dbReference type="PANTHER" id="PTHR43856:SF1">
    <property type="entry name" value="MITOCHONDRIAL CARDIOLIPIN HYDROLASE"/>
    <property type="match status" value="1"/>
</dbReference>
<dbReference type="AlphaFoldDB" id="A0A0E2M895"/>
<sequence>MIMGQYSEDFILTGKNEKAVFSLKVYRGDGMVLLAMNWKKGRPPRDFVGFSIEYKEPDGDRYYALKNRLSFLNQDGTVCKVAKSSLLSPFQMFRWVHFPRNADKNGAFVYVVKPVFMNYYDELSYGEEQRVEVVLHRETYPDCLDVAFTRGFISSQAFVDRFSDGGGVAALLPKDSKSGIDFVPTHPKAPTALSWMGFDAVEALLRLLDEAIADRTAEVRVVAFDLNLPAVMERFIQLGERLSIIIDDSAEHNEHDSAESIAFERLLSSTKGKAKRQHMGQLQHNKTIVVNGSKVKAAVCGSTNFTWRGLYVQSNNVVVVRGEEAIKPFWDAFENYWNCSTPRFGKTSSAQWNDLNLSGIDAQVSFSPHSKDNALLDAIASDVANTESSLFYSLAFLAQTTGSLKEEIVRVLEKDDVFVYGISDKRMGGLNLQKPNGNLMPVYPQAISKNMPEPFKSEPTGGGGTRMHHKFIVIDFDKPTARVYLGSYNFSGTADRKNGENLLLIKDRKVAISYMIEALRIFDHYHFRVNLAQAEEDNMRLFLTKAPRTKDEKPWWEKFYTDPKKIKDREMFCKE</sequence>
<dbReference type="GO" id="GO:0016042">
    <property type="term" value="P:lipid catabolic process"/>
    <property type="evidence" value="ECO:0007669"/>
    <property type="project" value="UniProtKB-KW"/>
</dbReference>
<dbReference type="InterPro" id="IPR025202">
    <property type="entry name" value="PLD-like_dom"/>
</dbReference>
<keyword evidence="5" id="KW-0442">Lipid degradation</keyword>
<dbReference type="EC" id="3.1.4.4" evidence="3"/>
<gene>
    <name evidence="8" type="ORF">HMPREF1555_00116</name>
</gene>
<proteinExistence type="inferred from homology"/>
<dbReference type="SMART" id="SM00155">
    <property type="entry name" value="PLDc"/>
    <property type="match status" value="2"/>
</dbReference>
<dbReference type="InterPro" id="IPR051406">
    <property type="entry name" value="PLD_domain"/>
</dbReference>
<dbReference type="GO" id="GO:0016891">
    <property type="term" value="F:RNA endonuclease activity producing 5'-phosphomonoesters, hydrolytic mechanism"/>
    <property type="evidence" value="ECO:0007669"/>
    <property type="project" value="TreeGrafter"/>
</dbReference>
<dbReference type="PATRIC" id="fig|1227271.3.peg.107"/>
<accession>A0A0E2M895</accession>
<feature type="domain" description="PLD phosphodiesterase" evidence="7">
    <location>
        <begin position="463"/>
        <end position="494"/>
    </location>
</feature>
<dbReference type="GO" id="GO:0004630">
    <property type="term" value="F:phospholipase D activity"/>
    <property type="evidence" value="ECO:0007669"/>
    <property type="project" value="UniProtKB-EC"/>
</dbReference>
<evidence type="ECO:0000256" key="4">
    <source>
        <dbReference type="ARBA" id="ARBA00022801"/>
    </source>
</evidence>
<dbReference type="SUPFAM" id="SSF56024">
    <property type="entry name" value="Phospholipase D/nuclease"/>
    <property type="match status" value="2"/>
</dbReference>
<reference evidence="8 9" key="1">
    <citation type="submission" date="2013-06" db="EMBL/GenBank/DDBJ databases">
        <authorList>
            <person name="Weinstock G."/>
            <person name="Sodergren E."/>
            <person name="Lobos E.A."/>
            <person name="Fulton L."/>
            <person name="Fulton R."/>
            <person name="Courtney L."/>
            <person name="Fronick C."/>
            <person name="O'Laughlin M."/>
            <person name="Godfrey J."/>
            <person name="Wilson R.M."/>
            <person name="Miner T."/>
            <person name="Farmer C."/>
            <person name="Delehaunty K."/>
            <person name="Cordes M."/>
            <person name="Minx P."/>
            <person name="Tomlinson C."/>
            <person name="Chen J."/>
            <person name="Wollam A."/>
            <person name="Pepin K.H."/>
            <person name="Bhonagiri V."/>
            <person name="Zhang X."/>
            <person name="Warren W."/>
            <person name="Mitreva M."/>
            <person name="Mardis E.R."/>
            <person name="Wilson R.K."/>
        </authorList>
    </citation>
    <scope>NUCLEOTIDE SEQUENCE [LARGE SCALE GENOMIC DNA]</scope>
    <source>
        <strain evidence="8 9">F0570</strain>
    </source>
</reference>
<comment type="catalytic activity">
    <reaction evidence="1">
        <text>a 1,2-diacyl-sn-glycero-3-phosphocholine + H2O = a 1,2-diacyl-sn-glycero-3-phosphate + choline + H(+)</text>
        <dbReference type="Rhea" id="RHEA:14445"/>
        <dbReference type="ChEBI" id="CHEBI:15354"/>
        <dbReference type="ChEBI" id="CHEBI:15377"/>
        <dbReference type="ChEBI" id="CHEBI:15378"/>
        <dbReference type="ChEBI" id="CHEBI:57643"/>
        <dbReference type="ChEBI" id="CHEBI:58608"/>
        <dbReference type="EC" id="3.1.4.4"/>
    </reaction>
</comment>
<dbReference type="PANTHER" id="PTHR43856">
    <property type="entry name" value="CARDIOLIPIN HYDROLASE"/>
    <property type="match status" value="1"/>
</dbReference>